<dbReference type="Gene3D" id="4.10.280.10">
    <property type="entry name" value="Helix-loop-helix DNA-binding domain"/>
    <property type="match status" value="1"/>
</dbReference>
<dbReference type="PANTHER" id="PTHR46266">
    <property type="entry name" value="TRANSCRIPTION FACTOR TT8"/>
    <property type="match status" value="1"/>
</dbReference>
<dbReference type="InterPro" id="IPR011598">
    <property type="entry name" value="bHLH_dom"/>
</dbReference>
<evidence type="ECO:0000256" key="1">
    <source>
        <dbReference type="SAM" id="MobiDB-lite"/>
    </source>
</evidence>
<dbReference type="Proteomes" id="UP000242877">
    <property type="component" value="Unassembled WGS sequence"/>
</dbReference>
<gene>
    <name evidence="3" type="ORF">AAP_02695</name>
</gene>
<dbReference type="PANTHER" id="PTHR46266:SF4">
    <property type="entry name" value="TRANSCRIPTION FACTOR TT8"/>
    <property type="match status" value="1"/>
</dbReference>
<sequence length="257" mass="29008">MSCNGQVEYLTPPSPISPDILPKDKDPQQDALRAFQRADGSLNAHIPHAHSSFEALPTPKPKAKPKRNNHKPRKQSRKTAHSVIERRRRDKMNAQFDVLKDMVPTCRGAEKGMHKSAILQAGIEHIRYLEERITALSLLQMSKCFGDGSQVPSIYDLTIPDVNAQHRQQLRSTTPDLRHPFSGQAPQQSDTAQAIIAEPLWLPRSYVDLIEDKETAETLSHSEMTNKAMGGERKVEDETTDEPWRKREGIHICDLLS</sequence>
<protein>
    <submittedName>
        <fullName evidence="3">Helix-loop-helix DNA-binding protein</fullName>
    </submittedName>
</protein>
<keyword evidence="3" id="KW-0238">DNA-binding</keyword>
<dbReference type="GO" id="GO:0003677">
    <property type="term" value="F:DNA binding"/>
    <property type="evidence" value="ECO:0007669"/>
    <property type="project" value="UniProtKB-KW"/>
</dbReference>
<dbReference type="SUPFAM" id="SSF47459">
    <property type="entry name" value="HLH, helix-loop-helix DNA-binding domain"/>
    <property type="match status" value="1"/>
</dbReference>
<evidence type="ECO:0000313" key="4">
    <source>
        <dbReference type="Proteomes" id="UP000242877"/>
    </source>
</evidence>
<dbReference type="CDD" id="cd00083">
    <property type="entry name" value="bHLH_SF"/>
    <property type="match status" value="1"/>
</dbReference>
<feature type="region of interest" description="Disordered" evidence="1">
    <location>
        <begin position="1"/>
        <end position="91"/>
    </location>
</feature>
<dbReference type="GO" id="GO:0046983">
    <property type="term" value="F:protein dimerization activity"/>
    <property type="evidence" value="ECO:0007669"/>
    <property type="project" value="InterPro"/>
</dbReference>
<evidence type="ECO:0000313" key="3">
    <source>
        <dbReference type="EMBL" id="KZZ92614.1"/>
    </source>
</evidence>
<dbReference type="SMART" id="SM00353">
    <property type="entry name" value="HLH"/>
    <property type="match status" value="1"/>
</dbReference>
<dbReference type="EMBL" id="AZGZ01000010">
    <property type="protein sequence ID" value="KZZ92614.1"/>
    <property type="molecule type" value="Genomic_DNA"/>
</dbReference>
<dbReference type="OrthoDB" id="690068at2759"/>
<keyword evidence="4" id="KW-1185">Reference proteome</keyword>
<dbReference type="InterPro" id="IPR036638">
    <property type="entry name" value="HLH_DNA-bd_sf"/>
</dbReference>
<dbReference type="VEuPathDB" id="FungiDB:AAP_02695"/>
<feature type="domain" description="BHLH" evidence="2">
    <location>
        <begin position="76"/>
        <end position="129"/>
    </location>
</feature>
<accession>A0A167ZG18</accession>
<comment type="caution">
    <text evidence="3">The sequence shown here is derived from an EMBL/GenBank/DDBJ whole genome shotgun (WGS) entry which is preliminary data.</text>
</comment>
<reference evidence="3 4" key="1">
    <citation type="journal article" date="2016" name="Genome Biol. Evol.">
        <title>Divergent and convergent evolution of fungal pathogenicity.</title>
        <authorList>
            <person name="Shang Y."/>
            <person name="Xiao G."/>
            <person name="Zheng P."/>
            <person name="Cen K."/>
            <person name="Zhan S."/>
            <person name="Wang C."/>
        </authorList>
    </citation>
    <scope>NUCLEOTIDE SEQUENCE [LARGE SCALE GENOMIC DNA]</scope>
    <source>
        <strain evidence="3 4">ARSEF 7405</strain>
    </source>
</reference>
<feature type="compositionally biased region" description="Basic residues" evidence="1">
    <location>
        <begin position="61"/>
        <end position="90"/>
    </location>
</feature>
<proteinExistence type="predicted"/>
<dbReference type="PROSITE" id="PS50888">
    <property type="entry name" value="BHLH"/>
    <property type="match status" value="1"/>
</dbReference>
<dbReference type="AlphaFoldDB" id="A0A167ZG18"/>
<dbReference type="Pfam" id="PF00010">
    <property type="entry name" value="HLH"/>
    <property type="match status" value="1"/>
</dbReference>
<organism evidence="3 4">
    <name type="scientific">Ascosphaera apis ARSEF 7405</name>
    <dbReference type="NCBI Taxonomy" id="392613"/>
    <lineage>
        <taxon>Eukaryota</taxon>
        <taxon>Fungi</taxon>
        <taxon>Dikarya</taxon>
        <taxon>Ascomycota</taxon>
        <taxon>Pezizomycotina</taxon>
        <taxon>Eurotiomycetes</taxon>
        <taxon>Eurotiomycetidae</taxon>
        <taxon>Onygenales</taxon>
        <taxon>Ascosphaeraceae</taxon>
        <taxon>Ascosphaera</taxon>
    </lineage>
</organism>
<evidence type="ECO:0000259" key="2">
    <source>
        <dbReference type="PROSITE" id="PS50888"/>
    </source>
</evidence>
<name>A0A167ZG18_9EURO</name>